<dbReference type="PANTHER" id="PTHR12968:SF4">
    <property type="entry name" value="TECTONIC-LIKE COMPLEX MEMBER MKS1"/>
    <property type="match status" value="1"/>
</dbReference>
<evidence type="ECO:0000256" key="2">
    <source>
        <dbReference type="ARBA" id="ARBA00022490"/>
    </source>
</evidence>
<dbReference type="Proteomes" id="UP000095282">
    <property type="component" value="Unplaced"/>
</dbReference>
<dbReference type="WBParaSite" id="Csp11.Scaffold629.g9304.t2">
    <property type="protein sequence ID" value="Csp11.Scaffold629.g9304.t2"/>
    <property type="gene ID" value="Csp11.Scaffold629.g9304"/>
</dbReference>
<evidence type="ECO:0000256" key="4">
    <source>
        <dbReference type="ARBA" id="ARBA00023212"/>
    </source>
</evidence>
<reference evidence="7" key="1">
    <citation type="submission" date="2016-11" db="UniProtKB">
        <authorList>
            <consortium name="WormBaseParasite"/>
        </authorList>
    </citation>
    <scope>IDENTIFICATION</scope>
</reference>
<evidence type="ECO:0000256" key="3">
    <source>
        <dbReference type="ARBA" id="ARBA00022794"/>
    </source>
</evidence>
<evidence type="ECO:0000313" key="7">
    <source>
        <dbReference type="WBParaSite" id="Csp11.Scaffold629.g9304.t2"/>
    </source>
</evidence>
<dbReference type="PANTHER" id="PTHR12968">
    <property type="entry name" value="B9 DOMAIN-CONTAINING"/>
    <property type="match status" value="1"/>
</dbReference>
<dbReference type="eggNOG" id="KOG4446">
    <property type="taxonomic scope" value="Eukaryota"/>
</dbReference>
<sequence length="442" mass="51120">MPRASSTFIFSGSLDRLSIRVQLFQKGIQSLDFDRFTQENSNIFDEKPQKSRLDDVKFQWKQRVGRAENSNRRIFTLREDDEFPEYLKGYKPLEEKEEAKKGEKETEYPLNDYVVYRKSSVTRPQIKRQYLYIFARLGPMDIDDPSPVELISRLTVTDTNRLTVEPALDREEGLVLETKFGDFIVNIKIEDVEKGEEFDKMTEEGSSIPETETFVAARDGLVETCVNVCFEKGVNFLFEEGLTLDYKLQIPPGTILKSENATGRSPRFSAEQSGENIHFGYNLEFVFESRLTDSYPLLMIRFMAVDYWGRQYIAGYGSTYITMSPGRSFSKINLWRPISHNSLYEMFVGQSIDIDYFGSPMSSLERVGREGQPSGIVCIETSCIAQSRHFMARDILYQLKYGSKMADMGLRSDFYQRIIKVLMEFEEARSKLIMARAINKQK</sequence>
<dbReference type="GO" id="GO:0060271">
    <property type="term" value="P:cilium assembly"/>
    <property type="evidence" value="ECO:0007669"/>
    <property type="project" value="TreeGrafter"/>
</dbReference>
<dbReference type="STRING" id="1561998.A0A1I7UH88"/>
<evidence type="ECO:0000256" key="1">
    <source>
        <dbReference type="ARBA" id="ARBA00004120"/>
    </source>
</evidence>
<keyword evidence="3" id="KW-0970">Cilium biogenesis/degradation</keyword>
<dbReference type="AlphaFoldDB" id="A0A1I7UH88"/>
<keyword evidence="4" id="KW-0206">Cytoskeleton</keyword>
<proteinExistence type="predicted"/>
<keyword evidence="5" id="KW-0966">Cell projection</keyword>
<organism evidence="6 7">
    <name type="scientific">Caenorhabditis tropicalis</name>
    <dbReference type="NCBI Taxonomy" id="1561998"/>
    <lineage>
        <taxon>Eukaryota</taxon>
        <taxon>Metazoa</taxon>
        <taxon>Ecdysozoa</taxon>
        <taxon>Nematoda</taxon>
        <taxon>Chromadorea</taxon>
        <taxon>Rhabditida</taxon>
        <taxon>Rhabditina</taxon>
        <taxon>Rhabditomorpha</taxon>
        <taxon>Rhabditoidea</taxon>
        <taxon>Rhabditidae</taxon>
        <taxon>Peloderinae</taxon>
        <taxon>Caenorhabditis</taxon>
    </lineage>
</organism>
<dbReference type="PROSITE" id="PS51381">
    <property type="entry name" value="C2_B9"/>
    <property type="match status" value="1"/>
</dbReference>
<accession>A0A1I7UH88</accession>
<evidence type="ECO:0000313" key="6">
    <source>
        <dbReference type="Proteomes" id="UP000095282"/>
    </source>
</evidence>
<dbReference type="InterPro" id="IPR010796">
    <property type="entry name" value="C2_B9-type_dom"/>
</dbReference>
<name>A0A1I7UH88_9PELO</name>
<protein>
    <submittedName>
        <fullName evidence="7">Meckel syndrome type 1 protein</fullName>
    </submittedName>
</protein>
<comment type="subcellular location">
    <subcellularLocation>
        <location evidence="1">Cytoplasm</location>
        <location evidence="1">Cytoskeleton</location>
        <location evidence="1">Cilium basal body</location>
    </subcellularLocation>
</comment>
<keyword evidence="6" id="KW-1185">Reference proteome</keyword>
<keyword evidence="2" id="KW-0963">Cytoplasm</keyword>
<evidence type="ECO:0000256" key="5">
    <source>
        <dbReference type="ARBA" id="ARBA00023273"/>
    </source>
</evidence>
<dbReference type="GO" id="GO:0036038">
    <property type="term" value="C:MKS complex"/>
    <property type="evidence" value="ECO:0007669"/>
    <property type="project" value="TreeGrafter"/>
</dbReference>
<dbReference type="Pfam" id="PF07162">
    <property type="entry name" value="B9-C2"/>
    <property type="match status" value="1"/>
</dbReference>